<comment type="caution">
    <text evidence="2">The sequence shown here is derived from an EMBL/GenBank/DDBJ whole genome shotgun (WGS) entry which is preliminary data.</text>
</comment>
<evidence type="ECO:0000313" key="2">
    <source>
        <dbReference type="EMBL" id="MCD9640012.1"/>
    </source>
</evidence>
<accession>A0ABS8V0U2</accession>
<dbReference type="InterPro" id="IPR027417">
    <property type="entry name" value="P-loop_NTPase"/>
</dbReference>
<dbReference type="InterPro" id="IPR002182">
    <property type="entry name" value="NB-ARC"/>
</dbReference>
<proteinExistence type="predicted"/>
<dbReference type="EMBL" id="JACEIK010003035">
    <property type="protein sequence ID" value="MCD9640012.1"/>
    <property type="molecule type" value="Genomic_DNA"/>
</dbReference>
<dbReference type="Pfam" id="PF00931">
    <property type="entry name" value="NB-ARC"/>
    <property type="match status" value="1"/>
</dbReference>
<dbReference type="Gene3D" id="3.40.50.300">
    <property type="entry name" value="P-loop containing nucleotide triphosphate hydrolases"/>
    <property type="match status" value="1"/>
</dbReference>
<organism evidence="2 3">
    <name type="scientific">Datura stramonium</name>
    <name type="common">Jimsonweed</name>
    <name type="synonym">Common thornapple</name>
    <dbReference type="NCBI Taxonomy" id="4076"/>
    <lineage>
        <taxon>Eukaryota</taxon>
        <taxon>Viridiplantae</taxon>
        <taxon>Streptophyta</taxon>
        <taxon>Embryophyta</taxon>
        <taxon>Tracheophyta</taxon>
        <taxon>Spermatophyta</taxon>
        <taxon>Magnoliopsida</taxon>
        <taxon>eudicotyledons</taxon>
        <taxon>Gunneridae</taxon>
        <taxon>Pentapetalae</taxon>
        <taxon>asterids</taxon>
        <taxon>lamiids</taxon>
        <taxon>Solanales</taxon>
        <taxon>Solanaceae</taxon>
        <taxon>Solanoideae</taxon>
        <taxon>Datureae</taxon>
        <taxon>Datura</taxon>
    </lineage>
</organism>
<dbReference type="SUPFAM" id="SSF52540">
    <property type="entry name" value="P-loop containing nucleoside triphosphate hydrolases"/>
    <property type="match status" value="1"/>
</dbReference>
<protein>
    <recommendedName>
        <fullName evidence="1">NB-ARC domain-containing protein</fullName>
    </recommendedName>
</protein>
<sequence length="183" mass="20714">MNTTKKQVMEILSHDADANQILRLSEDSLIDTSSTSNPLLSYQLEDDIMHGVDDDLEIIIKRLTGPPSDLDIVTISGMGGIGKTALARKACLDHLPIRTLYPTLPTQKHNVHRFRFSSEYYSVDDCRKLLSPAARSIYLFSERQPSAAHYNFLGLLIYRRPVILDVFSRFQPSQGTDHLQLRV</sequence>
<name>A0ABS8V0U2_DATST</name>
<evidence type="ECO:0000313" key="3">
    <source>
        <dbReference type="Proteomes" id="UP000823775"/>
    </source>
</evidence>
<keyword evidence="3" id="KW-1185">Reference proteome</keyword>
<dbReference type="Proteomes" id="UP000823775">
    <property type="component" value="Unassembled WGS sequence"/>
</dbReference>
<evidence type="ECO:0000259" key="1">
    <source>
        <dbReference type="Pfam" id="PF00931"/>
    </source>
</evidence>
<gene>
    <name evidence="2" type="ORF">HAX54_025024</name>
</gene>
<reference evidence="2 3" key="1">
    <citation type="journal article" date="2021" name="BMC Genomics">
        <title>Datura genome reveals duplications of psychoactive alkaloid biosynthetic genes and high mutation rate following tissue culture.</title>
        <authorList>
            <person name="Rajewski A."/>
            <person name="Carter-House D."/>
            <person name="Stajich J."/>
            <person name="Litt A."/>
        </authorList>
    </citation>
    <scope>NUCLEOTIDE SEQUENCE [LARGE SCALE GENOMIC DNA]</scope>
    <source>
        <strain evidence="2">AR-01</strain>
    </source>
</reference>
<feature type="domain" description="NB-ARC" evidence="1">
    <location>
        <begin position="53"/>
        <end position="101"/>
    </location>
</feature>